<evidence type="ECO:0000256" key="1">
    <source>
        <dbReference type="ARBA" id="ARBA00010830"/>
    </source>
</evidence>
<accession>A0ABW2GML7</accession>
<dbReference type="Pfam" id="PF06737">
    <property type="entry name" value="Transglycosylas"/>
    <property type="match status" value="1"/>
</dbReference>
<comment type="similarity">
    <text evidence="1">Belongs to the transglycosylase family. Rpf subfamily.</text>
</comment>
<dbReference type="InterPro" id="IPR023346">
    <property type="entry name" value="Lysozyme-like_dom_sf"/>
</dbReference>
<dbReference type="InterPro" id="IPR010618">
    <property type="entry name" value="RPF"/>
</dbReference>
<dbReference type="PANTHER" id="PTHR34700:SF4">
    <property type="entry name" value="PHAGE-LIKE ELEMENT PBSX PROTEIN XKDP"/>
    <property type="match status" value="1"/>
</dbReference>
<keyword evidence="2" id="KW-0378">Hydrolase</keyword>
<dbReference type="CDD" id="cd00118">
    <property type="entry name" value="LysM"/>
    <property type="match status" value="1"/>
</dbReference>
<dbReference type="SUPFAM" id="SSF54106">
    <property type="entry name" value="LysM domain"/>
    <property type="match status" value="1"/>
</dbReference>
<dbReference type="Pfam" id="PF01476">
    <property type="entry name" value="LysM"/>
    <property type="match status" value="1"/>
</dbReference>
<organism evidence="5 6">
    <name type="scientific">Streptomyces polyrhachis</name>
    <dbReference type="NCBI Taxonomy" id="1282885"/>
    <lineage>
        <taxon>Bacteria</taxon>
        <taxon>Bacillati</taxon>
        <taxon>Actinomycetota</taxon>
        <taxon>Actinomycetes</taxon>
        <taxon>Kitasatosporales</taxon>
        <taxon>Streptomycetaceae</taxon>
        <taxon>Streptomyces</taxon>
    </lineage>
</organism>
<name>A0ABW2GML7_9ACTN</name>
<dbReference type="Proteomes" id="UP001596413">
    <property type="component" value="Unassembled WGS sequence"/>
</dbReference>
<dbReference type="PANTHER" id="PTHR34700">
    <property type="entry name" value="POTASSIUM BINDING PROTEIN KBP"/>
    <property type="match status" value="1"/>
</dbReference>
<evidence type="ECO:0000259" key="4">
    <source>
        <dbReference type="PROSITE" id="PS51782"/>
    </source>
</evidence>
<dbReference type="EMBL" id="JBHSZO010000040">
    <property type="protein sequence ID" value="MFC7220725.1"/>
    <property type="molecule type" value="Genomic_DNA"/>
</dbReference>
<dbReference type="Gene3D" id="1.10.530.10">
    <property type="match status" value="1"/>
</dbReference>
<dbReference type="SUPFAM" id="SSF53955">
    <property type="entry name" value="Lysozyme-like"/>
    <property type="match status" value="1"/>
</dbReference>
<dbReference type="Gene3D" id="3.10.350.10">
    <property type="entry name" value="LysM domain"/>
    <property type="match status" value="1"/>
</dbReference>
<dbReference type="CDD" id="cd13925">
    <property type="entry name" value="RPF"/>
    <property type="match status" value="1"/>
</dbReference>
<evidence type="ECO:0000256" key="2">
    <source>
        <dbReference type="ARBA" id="ARBA00022801"/>
    </source>
</evidence>
<dbReference type="RefSeq" id="WP_386417599.1">
    <property type="nucleotide sequence ID" value="NZ_JBHSZO010000040.1"/>
</dbReference>
<protein>
    <submittedName>
        <fullName evidence="5">Transglycosylase family protein</fullName>
    </submittedName>
</protein>
<comment type="caution">
    <text evidence="5">The sequence shown here is derived from an EMBL/GenBank/DDBJ whole genome shotgun (WGS) entry which is preliminary data.</text>
</comment>
<reference evidence="6" key="1">
    <citation type="journal article" date="2019" name="Int. J. Syst. Evol. Microbiol.">
        <title>The Global Catalogue of Microorganisms (GCM) 10K type strain sequencing project: providing services to taxonomists for standard genome sequencing and annotation.</title>
        <authorList>
            <consortium name="The Broad Institute Genomics Platform"/>
            <consortium name="The Broad Institute Genome Sequencing Center for Infectious Disease"/>
            <person name="Wu L."/>
            <person name="Ma J."/>
        </authorList>
    </citation>
    <scope>NUCLEOTIDE SEQUENCE [LARGE SCALE GENOMIC DNA]</scope>
    <source>
        <strain evidence="6">CGMCC 1.13681</strain>
    </source>
</reference>
<evidence type="ECO:0000313" key="5">
    <source>
        <dbReference type="EMBL" id="MFC7220725.1"/>
    </source>
</evidence>
<dbReference type="InterPro" id="IPR018392">
    <property type="entry name" value="LysM"/>
</dbReference>
<evidence type="ECO:0000256" key="3">
    <source>
        <dbReference type="SAM" id="MobiDB-lite"/>
    </source>
</evidence>
<dbReference type="InterPro" id="IPR036779">
    <property type="entry name" value="LysM_dom_sf"/>
</dbReference>
<dbReference type="PROSITE" id="PS51782">
    <property type="entry name" value="LYSM"/>
    <property type="match status" value="1"/>
</dbReference>
<keyword evidence="6" id="KW-1185">Reference proteome</keyword>
<feature type="domain" description="LysM" evidence="4">
    <location>
        <begin position="170"/>
        <end position="219"/>
    </location>
</feature>
<dbReference type="InterPro" id="IPR052196">
    <property type="entry name" value="Bact_Kbp"/>
</dbReference>
<evidence type="ECO:0000313" key="6">
    <source>
        <dbReference type="Proteomes" id="UP001596413"/>
    </source>
</evidence>
<feature type="region of interest" description="Disordered" evidence="3">
    <location>
        <begin position="114"/>
        <end position="162"/>
    </location>
</feature>
<sequence length="220" mass="22761">MQHSDLPAADSTTSATQRIALLLGAAVALPLVGAAPAAAAPIDTWEKVARCESGGNWAINTGNGYFGGVQFSRSSWAAAGGHRYASRADLASKHEQIAVAERLLRMQGPGAWPNCGPRAGLSRGSAAPETAAERARVRQAPPATAAPSKGSSNGSAQADAKRGSRTVYRAMYVVRPGDTLHTVARKHGVDGGWAEVYAANSETVGGNPNLIRPGQRLKIT</sequence>
<gene>
    <name evidence="5" type="ORF">ACFQLX_21565</name>
</gene>
<dbReference type="SMART" id="SM00257">
    <property type="entry name" value="LysM"/>
    <property type="match status" value="1"/>
</dbReference>
<proteinExistence type="inferred from homology"/>